<keyword evidence="1 2" id="KW-0418">Kinase</keyword>
<dbReference type="Pfam" id="PF03881">
    <property type="entry name" value="Fructosamin_kin"/>
    <property type="match status" value="1"/>
</dbReference>
<dbReference type="EMBL" id="DQHO01000006">
    <property type="protein sequence ID" value="HCS93257.1"/>
    <property type="molecule type" value="Genomic_DNA"/>
</dbReference>
<keyword evidence="1" id="KW-0808">Transferase</keyword>
<dbReference type="GO" id="GO:0016301">
    <property type="term" value="F:kinase activity"/>
    <property type="evidence" value="ECO:0007669"/>
    <property type="project" value="UniProtKB-UniRule"/>
</dbReference>
<dbReference type="InterPro" id="IPR011009">
    <property type="entry name" value="Kinase-like_dom_sf"/>
</dbReference>
<comment type="caution">
    <text evidence="2">The sequence shown here is derived from an EMBL/GenBank/DDBJ whole genome shotgun (WGS) entry which is preliminary data.</text>
</comment>
<evidence type="ECO:0000313" key="3">
    <source>
        <dbReference type="Proteomes" id="UP000262195"/>
    </source>
</evidence>
<evidence type="ECO:0000313" key="2">
    <source>
        <dbReference type="EMBL" id="HCS93257.1"/>
    </source>
</evidence>
<name>A0A3D4S381_9ENTE</name>
<gene>
    <name evidence="2" type="ORF">DIW15_00930</name>
</gene>
<accession>A0A3D4S381</accession>
<sequence>MDKNWIKKLPIDQITDIKPISGGDVNDAYQVVTTKQRYFLLVQPNHPKSFYESEIAGLNAFKEAGIKAPRVIATGEINGDAFLLLNFLEKGSGSQRELGQLVAKLHKTASPNGQFGFDYPYSGSSINFDNSYTDSWIDLFVNRRLDKLAQVILEKGLWTEQDHTLYKKDREIIVATLEKHDSKPELIHGDLWGGNYMFLSDGSTALIDPAALYGDRELDIGVTTVFGGFSSDFYEAYQEAYPLAPGYQKRLEFYRLYYLMVHLNKFGTLYTNSVQNALETVINDQ</sequence>
<dbReference type="Proteomes" id="UP000262195">
    <property type="component" value="Unassembled WGS sequence"/>
</dbReference>
<dbReference type="PIRSF" id="PIRSF006221">
    <property type="entry name" value="Ketosamine-3-kinase"/>
    <property type="match status" value="1"/>
</dbReference>
<proteinExistence type="inferred from homology"/>
<dbReference type="Gene3D" id="3.90.1200.10">
    <property type="match status" value="1"/>
</dbReference>
<dbReference type="Gene3D" id="3.30.200.20">
    <property type="entry name" value="Phosphorylase Kinase, domain 1"/>
    <property type="match status" value="1"/>
</dbReference>
<dbReference type="PANTHER" id="PTHR12149">
    <property type="entry name" value="FRUCTOSAMINE 3 KINASE-RELATED PROTEIN"/>
    <property type="match status" value="1"/>
</dbReference>
<dbReference type="PANTHER" id="PTHR12149:SF8">
    <property type="entry name" value="PROTEIN-RIBULOSAMINE 3-KINASE"/>
    <property type="match status" value="1"/>
</dbReference>
<dbReference type="SUPFAM" id="SSF56112">
    <property type="entry name" value="Protein kinase-like (PK-like)"/>
    <property type="match status" value="1"/>
</dbReference>
<evidence type="ECO:0000256" key="1">
    <source>
        <dbReference type="PIRNR" id="PIRNR006221"/>
    </source>
</evidence>
<dbReference type="STRING" id="1121105.GCA_000421665_01265"/>
<protein>
    <submittedName>
        <fullName evidence="2">Fructosamine kinase</fullName>
    </submittedName>
</protein>
<organism evidence="2 3">
    <name type="scientific">Bavariicoccus seileri</name>
    <dbReference type="NCBI Taxonomy" id="549685"/>
    <lineage>
        <taxon>Bacteria</taxon>
        <taxon>Bacillati</taxon>
        <taxon>Bacillota</taxon>
        <taxon>Bacilli</taxon>
        <taxon>Lactobacillales</taxon>
        <taxon>Enterococcaceae</taxon>
        <taxon>Bavariicoccus</taxon>
    </lineage>
</organism>
<dbReference type="InterPro" id="IPR016477">
    <property type="entry name" value="Fructo-/Ketosamine-3-kinase"/>
</dbReference>
<reference evidence="2 3" key="1">
    <citation type="journal article" date="2018" name="Nat. Biotechnol.">
        <title>A standardized bacterial taxonomy based on genome phylogeny substantially revises the tree of life.</title>
        <authorList>
            <person name="Parks D.H."/>
            <person name="Chuvochina M."/>
            <person name="Waite D.W."/>
            <person name="Rinke C."/>
            <person name="Skarshewski A."/>
            <person name="Chaumeil P.A."/>
            <person name="Hugenholtz P."/>
        </authorList>
    </citation>
    <scope>NUCLEOTIDE SEQUENCE [LARGE SCALE GENOMIC DNA]</scope>
    <source>
        <strain evidence="2">UBA11306</strain>
    </source>
</reference>
<comment type="similarity">
    <text evidence="1">Belongs to the fructosamine kinase family.</text>
</comment>
<dbReference type="AlphaFoldDB" id="A0A3D4S381"/>